<dbReference type="RefSeq" id="WP_128193626.1">
    <property type="nucleotide sequence ID" value="NZ_SACJ01000002.1"/>
</dbReference>
<dbReference type="GO" id="GO:0016787">
    <property type="term" value="F:hydrolase activity"/>
    <property type="evidence" value="ECO:0007669"/>
    <property type="project" value="UniProtKB-KW"/>
</dbReference>
<dbReference type="InterPro" id="IPR036938">
    <property type="entry name" value="PAP2/HPO_sf"/>
</dbReference>
<dbReference type="GO" id="GO:0005886">
    <property type="term" value="C:plasma membrane"/>
    <property type="evidence" value="ECO:0007669"/>
    <property type="project" value="UniProtKB-SubCell"/>
</dbReference>
<feature type="domain" description="Phosphatidic acid phosphatase type 2/haloperoxidase" evidence="8">
    <location>
        <begin position="84"/>
        <end position="200"/>
    </location>
</feature>
<keyword evidence="4" id="KW-0378">Hydrolase</keyword>
<dbReference type="CDD" id="cd03392">
    <property type="entry name" value="PAP2_like_2"/>
    <property type="match status" value="1"/>
</dbReference>
<organism evidence="9 10">
    <name type="scientific">Flavobacterium sufflavum</name>
    <dbReference type="NCBI Taxonomy" id="1921138"/>
    <lineage>
        <taxon>Bacteria</taxon>
        <taxon>Pseudomonadati</taxon>
        <taxon>Bacteroidota</taxon>
        <taxon>Flavobacteriia</taxon>
        <taxon>Flavobacteriales</taxon>
        <taxon>Flavobacteriaceae</taxon>
        <taxon>Flavobacterium</taxon>
    </lineage>
</organism>
<keyword evidence="2" id="KW-1003">Cell membrane</keyword>
<reference evidence="9 10" key="1">
    <citation type="submission" date="2019-01" db="EMBL/GenBank/DDBJ databases">
        <authorList>
            <person name="Chen W.-M."/>
        </authorList>
    </citation>
    <scope>NUCLEOTIDE SEQUENCE [LARGE SCALE GENOMIC DNA]</scope>
    <source>
        <strain evidence="9 10">BBQ-12</strain>
    </source>
</reference>
<evidence type="ECO:0000256" key="1">
    <source>
        <dbReference type="ARBA" id="ARBA00004651"/>
    </source>
</evidence>
<evidence type="ECO:0000313" key="9">
    <source>
        <dbReference type="EMBL" id="RVT78421.1"/>
    </source>
</evidence>
<dbReference type="EMBL" id="SACJ01000002">
    <property type="protein sequence ID" value="RVT78421.1"/>
    <property type="molecule type" value="Genomic_DNA"/>
</dbReference>
<feature type="transmembrane region" description="Helical" evidence="7">
    <location>
        <begin position="82"/>
        <end position="100"/>
    </location>
</feature>
<feature type="transmembrane region" description="Helical" evidence="7">
    <location>
        <begin position="185"/>
        <end position="204"/>
    </location>
</feature>
<evidence type="ECO:0000256" key="2">
    <source>
        <dbReference type="ARBA" id="ARBA00022475"/>
    </source>
</evidence>
<evidence type="ECO:0000256" key="4">
    <source>
        <dbReference type="ARBA" id="ARBA00022801"/>
    </source>
</evidence>
<keyword evidence="3 7" id="KW-0812">Transmembrane</keyword>
<accession>A0A3S2XGI6</accession>
<evidence type="ECO:0000256" key="7">
    <source>
        <dbReference type="SAM" id="Phobius"/>
    </source>
</evidence>
<dbReference type="PANTHER" id="PTHR14969:SF62">
    <property type="entry name" value="DECAPRENYLPHOSPHORYL-5-PHOSPHORIBOSE PHOSPHATASE RV3807C-RELATED"/>
    <property type="match status" value="1"/>
</dbReference>
<dbReference type="SUPFAM" id="SSF48317">
    <property type="entry name" value="Acid phosphatase/Vanadium-dependent haloperoxidase"/>
    <property type="match status" value="1"/>
</dbReference>
<feature type="transmembrane region" description="Helical" evidence="7">
    <location>
        <begin position="12"/>
        <end position="35"/>
    </location>
</feature>
<name>A0A3S2XGI6_9FLAO</name>
<comment type="caution">
    <text evidence="9">The sequence shown here is derived from an EMBL/GenBank/DDBJ whole genome shotgun (WGS) entry which is preliminary data.</text>
</comment>
<dbReference type="PANTHER" id="PTHR14969">
    <property type="entry name" value="SPHINGOSINE-1-PHOSPHATE PHOSPHOHYDROLASE"/>
    <property type="match status" value="1"/>
</dbReference>
<dbReference type="Gene3D" id="1.20.144.10">
    <property type="entry name" value="Phosphatidic acid phosphatase type 2/haloperoxidase"/>
    <property type="match status" value="2"/>
</dbReference>
<dbReference type="SMART" id="SM00014">
    <property type="entry name" value="acidPPc"/>
    <property type="match status" value="1"/>
</dbReference>
<gene>
    <name evidence="9" type="ORF">EOD40_04075</name>
</gene>
<dbReference type="Proteomes" id="UP000285211">
    <property type="component" value="Unassembled WGS sequence"/>
</dbReference>
<keyword evidence="10" id="KW-1185">Reference proteome</keyword>
<dbReference type="InterPro" id="IPR000326">
    <property type="entry name" value="PAP2/HPO"/>
</dbReference>
<evidence type="ECO:0000256" key="3">
    <source>
        <dbReference type="ARBA" id="ARBA00022692"/>
    </source>
</evidence>
<evidence type="ECO:0000259" key="8">
    <source>
        <dbReference type="SMART" id="SM00014"/>
    </source>
</evidence>
<dbReference type="Pfam" id="PF01569">
    <property type="entry name" value="PAP2"/>
    <property type="match status" value="1"/>
</dbReference>
<feature type="transmembrane region" description="Helical" evidence="7">
    <location>
        <begin position="47"/>
        <end position="75"/>
    </location>
</feature>
<keyword evidence="5 7" id="KW-1133">Transmembrane helix</keyword>
<protein>
    <submittedName>
        <fullName evidence="9">Phosphatase PAP2 family protein</fullName>
    </submittedName>
</protein>
<dbReference type="OrthoDB" id="9773582at2"/>
<keyword evidence="6 7" id="KW-0472">Membrane</keyword>
<feature type="transmembrane region" description="Helical" evidence="7">
    <location>
        <begin position="130"/>
        <end position="151"/>
    </location>
</feature>
<comment type="subcellular location">
    <subcellularLocation>
        <location evidence="1">Cell membrane</location>
        <topology evidence="1">Multi-pass membrane protein</topology>
    </subcellularLocation>
</comment>
<dbReference type="AlphaFoldDB" id="A0A3S2XGI6"/>
<evidence type="ECO:0000256" key="5">
    <source>
        <dbReference type="ARBA" id="ARBA00022989"/>
    </source>
</evidence>
<feature type="transmembrane region" description="Helical" evidence="7">
    <location>
        <begin position="158"/>
        <end position="179"/>
    </location>
</feature>
<evidence type="ECO:0000256" key="6">
    <source>
        <dbReference type="ARBA" id="ARBA00023136"/>
    </source>
</evidence>
<evidence type="ECO:0000313" key="10">
    <source>
        <dbReference type="Proteomes" id="UP000285211"/>
    </source>
</evidence>
<sequence>MNSFLKVITQNSFFYGLNLVLIATVILQLCSFSQADGFIWLNQFHTAILNLIFESITFLGDGWFIIVSAVFILLFVKKHRKLAFIILLSYISSGIFAQIIKNIIAAPRPKVYFELHHYQYYLDTFASSRIGFNSFPSGHTASFFALATVLSNYCKRRYICISLLVLSILVGYSRIYLAHHFLMDVFAGALIGVVFGSLSVIWFNKIIENPVVKKKIDSLKHSSPSFSNPTLSQQ</sequence>
<proteinExistence type="predicted"/>